<evidence type="ECO:0000256" key="1">
    <source>
        <dbReference type="ARBA" id="ARBA00004123"/>
    </source>
</evidence>
<evidence type="ECO:0000256" key="6">
    <source>
        <dbReference type="ARBA" id="ARBA00022603"/>
    </source>
</evidence>
<accession>A0AAV2TFP0</accession>
<dbReference type="Gene3D" id="3.40.50.150">
    <property type="entry name" value="Vaccinia Virus protein VP39"/>
    <property type="match status" value="1"/>
</dbReference>
<organism evidence="9 10">
    <name type="scientific">Calicophoron daubneyi</name>
    <name type="common">Rumen fluke</name>
    <name type="synonym">Paramphistomum daubneyi</name>
    <dbReference type="NCBI Taxonomy" id="300641"/>
    <lineage>
        <taxon>Eukaryota</taxon>
        <taxon>Metazoa</taxon>
        <taxon>Spiralia</taxon>
        <taxon>Lophotrochozoa</taxon>
        <taxon>Platyhelminthes</taxon>
        <taxon>Trematoda</taxon>
        <taxon>Digenea</taxon>
        <taxon>Plagiorchiida</taxon>
        <taxon>Pronocephalata</taxon>
        <taxon>Paramphistomoidea</taxon>
        <taxon>Paramphistomidae</taxon>
        <taxon>Calicophoron</taxon>
    </lineage>
</organism>
<comment type="subcellular location">
    <subcellularLocation>
        <location evidence="2">Cytoplasm</location>
    </subcellularLocation>
    <subcellularLocation>
        <location evidence="1">Nucleus</location>
    </subcellularLocation>
</comment>
<dbReference type="PANTHER" id="PTHR13539:SF3">
    <property type="entry name" value="CALMODULIN-LYSINE N-METHYLTRANSFERASE"/>
    <property type="match status" value="1"/>
</dbReference>
<protein>
    <recommendedName>
        <fullName evidence="4">Calmodulin-lysine N-methyltransferase</fullName>
        <ecNumber evidence="3">2.1.1.60</ecNumber>
    </recommendedName>
</protein>
<gene>
    <name evidence="9" type="ORF">CDAUBV1_LOCUS10070</name>
</gene>
<keyword evidence="5" id="KW-0963">Cytoplasm</keyword>
<keyword evidence="8" id="KW-0539">Nucleus</keyword>
<evidence type="ECO:0000313" key="9">
    <source>
        <dbReference type="EMBL" id="CAL5135965.1"/>
    </source>
</evidence>
<evidence type="ECO:0000256" key="2">
    <source>
        <dbReference type="ARBA" id="ARBA00004496"/>
    </source>
</evidence>
<dbReference type="GO" id="GO:0032259">
    <property type="term" value="P:methylation"/>
    <property type="evidence" value="ECO:0007669"/>
    <property type="project" value="UniProtKB-KW"/>
</dbReference>
<dbReference type="InterPro" id="IPR019410">
    <property type="entry name" value="Methyltransf_16"/>
</dbReference>
<dbReference type="Pfam" id="PF10294">
    <property type="entry name" value="Methyltransf_16"/>
    <property type="match status" value="1"/>
</dbReference>
<evidence type="ECO:0000256" key="5">
    <source>
        <dbReference type="ARBA" id="ARBA00022490"/>
    </source>
</evidence>
<keyword evidence="6" id="KW-0489">Methyltransferase</keyword>
<comment type="caution">
    <text evidence="9">The sequence shown here is derived from an EMBL/GenBank/DDBJ whole genome shotgun (WGS) entry which is preliminary data.</text>
</comment>
<keyword evidence="7" id="KW-0808">Transferase</keyword>
<proteinExistence type="predicted"/>
<dbReference type="PANTHER" id="PTHR13539">
    <property type="entry name" value="CALMODULIN-LYSINE N-METHYLTRANSFERASE"/>
    <property type="match status" value="1"/>
</dbReference>
<dbReference type="GO" id="GO:0005737">
    <property type="term" value="C:cytoplasm"/>
    <property type="evidence" value="ECO:0007669"/>
    <property type="project" value="UniProtKB-SubCell"/>
</dbReference>
<sequence length="367" mass="40438">MAGSTPSSAARIRWKTLATALRTGVVDLRDSDCGVLPDTKAAKDISAMLFGRSELLIPLQQNDPPVKWLELVPLRPKWDENTDQMTAANYPHVRVYTSLSDLVSGDNTQGDKLAILSGFDNTGNVFIWPCELILGHSFFYPELYPGLYRIFDRIFQPGSVKRVCELGAGMTGLGGLSAAVSGVCLHPALNPSLVVLTDGNQRCVDSLCAIRDHQRARYRENSNGLCAPVQLEVEKLVWPQDAEAPLEMTDSQFCTKYDLIIAADCFFDTRGHIGLLRLIDALLPNSKIPSAFIAIAPQRGGTLQSFIHTVQSSGGWTVDSVLPEEFISEELWTSLLRALPHLTREFVLDKVIGHLFVVQRIQDDSDS</sequence>
<dbReference type="InterPro" id="IPR029063">
    <property type="entry name" value="SAM-dependent_MTases_sf"/>
</dbReference>
<dbReference type="EC" id="2.1.1.60" evidence="3"/>
<reference evidence="9" key="1">
    <citation type="submission" date="2024-06" db="EMBL/GenBank/DDBJ databases">
        <authorList>
            <person name="Liu X."/>
            <person name="Lenzi L."/>
            <person name="Haldenby T S."/>
            <person name="Uol C."/>
        </authorList>
    </citation>
    <scope>NUCLEOTIDE SEQUENCE</scope>
</reference>
<evidence type="ECO:0000256" key="4">
    <source>
        <dbReference type="ARBA" id="ARBA00020594"/>
    </source>
</evidence>
<evidence type="ECO:0000256" key="7">
    <source>
        <dbReference type="ARBA" id="ARBA00022679"/>
    </source>
</evidence>
<dbReference type="GO" id="GO:0018025">
    <property type="term" value="F:calmodulin-lysine N-methyltransferase activity"/>
    <property type="evidence" value="ECO:0007669"/>
    <property type="project" value="UniProtKB-EC"/>
</dbReference>
<dbReference type="EMBL" id="CAXLJL010000279">
    <property type="protein sequence ID" value="CAL5135965.1"/>
    <property type="molecule type" value="Genomic_DNA"/>
</dbReference>
<dbReference type="AlphaFoldDB" id="A0AAV2TFP0"/>
<dbReference type="GO" id="GO:0005634">
    <property type="term" value="C:nucleus"/>
    <property type="evidence" value="ECO:0007669"/>
    <property type="project" value="UniProtKB-SubCell"/>
</dbReference>
<dbReference type="Proteomes" id="UP001497525">
    <property type="component" value="Unassembled WGS sequence"/>
</dbReference>
<evidence type="ECO:0000313" key="10">
    <source>
        <dbReference type="Proteomes" id="UP001497525"/>
    </source>
</evidence>
<name>A0AAV2TFP0_CALDB</name>
<evidence type="ECO:0000256" key="3">
    <source>
        <dbReference type="ARBA" id="ARBA00011914"/>
    </source>
</evidence>
<dbReference type="InterPro" id="IPR025800">
    <property type="entry name" value="CaM-Lys-N-MeTrfase"/>
</dbReference>
<evidence type="ECO:0000256" key="8">
    <source>
        <dbReference type="ARBA" id="ARBA00023242"/>
    </source>
</evidence>